<evidence type="ECO:0000256" key="8">
    <source>
        <dbReference type="RuleBase" id="RU366062"/>
    </source>
</evidence>
<evidence type="ECO:0000256" key="4">
    <source>
        <dbReference type="ARBA" id="ARBA00022630"/>
    </source>
</evidence>
<dbReference type="RefSeq" id="WP_244411877.1">
    <property type="nucleotide sequence ID" value="NZ_AP025564.1"/>
</dbReference>
<dbReference type="InterPro" id="IPR007329">
    <property type="entry name" value="FMN-bd"/>
</dbReference>
<dbReference type="Proteomes" id="UP001320544">
    <property type="component" value="Chromosome"/>
</dbReference>
<evidence type="ECO:0000256" key="7">
    <source>
        <dbReference type="ARBA" id="ARBA00049922"/>
    </source>
</evidence>
<sequence>MEQVSRHSFIKGAAVVGLAGGLAGLAGCSQAQGSPSGGSAAFMPGKYAAEVMGHNAPFTVEVTFNEYAIVDIDTSSSLESPGVGLYAMDRIAEQIISTQSFDVDTVAGATLSSMALIQGVQDCIGQAGGGELSAVVDSGEAAETEYTADVCVVGGGGGGCVAAIRAAQAGAKVVVMEKCGILGGSTNVSGGALNAVDPYRQEKQGIEDSVEKFYQSTLEGGHNIGDPVLVDFLTAHAMESVEWLEEIGCAFKMKVGSATGSLGERSHYTVKPAGSGYTDAFRDWIANNPDKIIVVAGTQATELITGSDGSVTGVRGRREDGEEIAVTAKSVVLATGGFGSNVEYRQQVNTGVWAEVPLDETIGCTNIKPCAQGDGLKLAESVGAELIGLSDIQLHPCGTPGTGLMQHIRTSGRNRVFVNEEGARFVSEGAARDTLCKAIFDQTNSTYWIVVNKVRYPSLTEPDKDGERLKDMIALGSVIAADTLEELASATGMDEAKLKDSIDTYNAVVAGEMEDPFGFEANNSADVQLTEGPWYACKKVPTVHHTMGGIRIDVDSQVLDASGSPIANLYAVGECTGGIHGSNRLGGNAIADIMTFGRNAGLHAAENAGAAVE</sequence>
<dbReference type="Gene3D" id="3.90.700.10">
    <property type="entry name" value="Succinate dehydrogenase/fumarate reductase flavoprotein, catalytic domain"/>
    <property type="match status" value="1"/>
</dbReference>
<evidence type="ECO:0000259" key="9">
    <source>
        <dbReference type="SMART" id="SM00900"/>
    </source>
</evidence>
<evidence type="ECO:0000256" key="6">
    <source>
        <dbReference type="ARBA" id="ARBA00023002"/>
    </source>
</evidence>
<comment type="similarity">
    <text evidence="1 8">Belongs to the FAD-dependent oxidoreductase 2 family. FRD/SDH subfamily.</text>
</comment>
<dbReference type="Pfam" id="PF04205">
    <property type="entry name" value="FMN_bind"/>
    <property type="match status" value="1"/>
</dbReference>
<dbReference type="Gene3D" id="3.50.50.60">
    <property type="entry name" value="FAD/NAD(P)-binding domain"/>
    <property type="match status" value="1"/>
</dbReference>
<comment type="cofactor">
    <cofactor evidence="8">
        <name>FMN</name>
        <dbReference type="ChEBI" id="CHEBI:58210"/>
    </cofactor>
    <text evidence="8">Binds 1 or 2 FMN covalently per subunit.</text>
</comment>
<protein>
    <recommendedName>
        <fullName evidence="3 8">Urocanate reductase</fullName>
        <ecNumber evidence="2 8">1.3.99.33</ecNumber>
    </recommendedName>
</protein>
<comment type="cofactor">
    <cofactor evidence="8">
        <name>FAD</name>
        <dbReference type="ChEBI" id="CHEBI:57692"/>
    </cofactor>
    <text evidence="8">Binds 1 FAD per subunit.</text>
</comment>
<name>A0ABN6MG76_9ACTN</name>
<dbReference type="EMBL" id="AP025564">
    <property type="protein sequence ID" value="BDE95518.1"/>
    <property type="molecule type" value="Genomic_DNA"/>
</dbReference>
<dbReference type="SUPFAM" id="SSF56425">
    <property type="entry name" value="Succinate dehydrogenase/fumarate reductase flavoprotein, catalytic domain"/>
    <property type="match status" value="1"/>
</dbReference>
<keyword evidence="6 8" id="KW-0560">Oxidoreductase</keyword>
<dbReference type="InterPro" id="IPR010960">
    <property type="entry name" value="Flavocytochrome_c"/>
</dbReference>
<dbReference type="InterPro" id="IPR006311">
    <property type="entry name" value="TAT_signal"/>
</dbReference>
<evidence type="ECO:0000313" key="11">
    <source>
        <dbReference type="Proteomes" id="UP001320544"/>
    </source>
</evidence>
<gene>
    <name evidence="10" type="ORF">CE91St30_08510</name>
</gene>
<dbReference type="Gene3D" id="3.90.1010.20">
    <property type="match status" value="1"/>
</dbReference>
<feature type="domain" description="FMN-binding" evidence="9">
    <location>
        <begin position="53"/>
        <end position="127"/>
    </location>
</feature>
<accession>A0ABN6MG76</accession>
<keyword evidence="5 8" id="KW-0274">FAD</keyword>
<evidence type="ECO:0000313" key="10">
    <source>
        <dbReference type="EMBL" id="BDE95518.1"/>
    </source>
</evidence>
<dbReference type="PROSITE" id="PS51257">
    <property type="entry name" value="PROKAR_LIPOPROTEIN"/>
    <property type="match status" value="1"/>
</dbReference>
<evidence type="ECO:0000256" key="2">
    <source>
        <dbReference type="ARBA" id="ARBA00013137"/>
    </source>
</evidence>
<dbReference type="PROSITE" id="PS51318">
    <property type="entry name" value="TAT"/>
    <property type="match status" value="1"/>
</dbReference>
<dbReference type="PANTHER" id="PTHR43400:SF7">
    <property type="entry name" value="FAD-DEPENDENT OXIDOREDUCTASE 2 FAD BINDING DOMAIN-CONTAINING PROTEIN"/>
    <property type="match status" value="1"/>
</dbReference>
<dbReference type="Pfam" id="PF00890">
    <property type="entry name" value="FAD_binding_2"/>
    <property type="match status" value="1"/>
</dbReference>
<dbReference type="EC" id="1.3.99.33" evidence="2 8"/>
<dbReference type="InterPro" id="IPR036188">
    <property type="entry name" value="FAD/NAD-bd_sf"/>
</dbReference>
<evidence type="ECO:0000256" key="1">
    <source>
        <dbReference type="ARBA" id="ARBA00008040"/>
    </source>
</evidence>
<dbReference type="InterPro" id="IPR050315">
    <property type="entry name" value="FAD-oxidoreductase_2"/>
</dbReference>
<organism evidence="10 11">
    <name type="scientific">Raoultibacter timonensis</name>
    <dbReference type="NCBI Taxonomy" id="1907662"/>
    <lineage>
        <taxon>Bacteria</taxon>
        <taxon>Bacillati</taxon>
        <taxon>Actinomycetota</taxon>
        <taxon>Coriobacteriia</taxon>
        <taxon>Eggerthellales</taxon>
        <taxon>Eggerthellaceae</taxon>
        <taxon>Raoultibacter</taxon>
    </lineage>
</organism>
<dbReference type="PANTHER" id="PTHR43400">
    <property type="entry name" value="FUMARATE REDUCTASE"/>
    <property type="match status" value="1"/>
</dbReference>
<reference evidence="10 11" key="1">
    <citation type="submission" date="2022-01" db="EMBL/GenBank/DDBJ databases">
        <title>Novel bile acid biosynthetic pathways are enriched in the microbiome of centenarians.</title>
        <authorList>
            <person name="Sato Y."/>
            <person name="Atarashi K."/>
            <person name="Plichta R.D."/>
            <person name="Arai Y."/>
            <person name="Sasajima S."/>
            <person name="Kearney M.S."/>
            <person name="Suda W."/>
            <person name="Takeshita K."/>
            <person name="Sasaki T."/>
            <person name="Okamoto S."/>
            <person name="Skelly N.A."/>
            <person name="Okamura Y."/>
            <person name="Vlamakis H."/>
            <person name="Li Y."/>
            <person name="Tanoue T."/>
            <person name="Takei H."/>
            <person name="Nittono H."/>
            <person name="Narushima S."/>
            <person name="Irie J."/>
            <person name="Itoh H."/>
            <person name="Moriya K."/>
            <person name="Sugiura Y."/>
            <person name="Suematsu M."/>
            <person name="Moritoki N."/>
            <person name="Shibata S."/>
            <person name="Littman R.D."/>
            <person name="Fischbach A.M."/>
            <person name="Uwamino Y."/>
            <person name="Inoue T."/>
            <person name="Honda A."/>
            <person name="Hattori M."/>
            <person name="Murai T."/>
            <person name="Xavier J.R."/>
            <person name="Hirose N."/>
            <person name="Honda K."/>
        </authorList>
    </citation>
    <scope>NUCLEOTIDE SEQUENCE [LARGE SCALE GENOMIC DNA]</scope>
    <source>
        <strain evidence="10 11">CE91-St30</strain>
    </source>
</reference>
<dbReference type="SMART" id="SM00900">
    <property type="entry name" value="FMN_bind"/>
    <property type="match status" value="1"/>
</dbReference>
<keyword evidence="4 8" id="KW-0285">Flavoprotein</keyword>
<evidence type="ECO:0000256" key="5">
    <source>
        <dbReference type="ARBA" id="ARBA00022827"/>
    </source>
</evidence>
<proteinExistence type="inferred from homology"/>
<dbReference type="PRINTS" id="PR00368">
    <property type="entry name" value="FADPNR"/>
</dbReference>
<evidence type="ECO:0000256" key="3">
    <source>
        <dbReference type="ARBA" id="ARBA00015872"/>
    </source>
</evidence>
<comment type="catalytic activity">
    <reaction evidence="7 8">
        <text>dihydrourocanate + A = urocanate + AH2</text>
        <dbReference type="Rhea" id="RHEA:36059"/>
        <dbReference type="ChEBI" id="CHEBI:13193"/>
        <dbReference type="ChEBI" id="CHEBI:17499"/>
        <dbReference type="ChEBI" id="CHEBI:27247"/>
        <dbReference type="ChEBI" id="CHEBI:72991"/>
        <dbReference type="EC" id="1.3.99.33"/>
    </reaction>
</comment>
<dbReference type="NCBIfam" id="TIGR01813">
    <property type="entry name" value="flavo_cyto_c"/>
    <property type="match status" value="1"/>
</dbReference>
<dbReference type="PRINTS" id="PR00411">
    <property type="entry name" value="PNDRDTASEI"/>
</dbReference>
<dbReference type="InterPro" id="IPR003953">
    <property type="entry name" value="FAD-dep_OxRdtase_2_FAD-bd"/>
</dbReference>
<dbReference type="SUPFAM" id="SSF51905">
    <property type="entry name" value="FAD/NAD(P)-binding domain"/>
    <property type="match status" value="1"/>
</dbReference>
<keyword evidence="11" id="KW-1185">Reference proteome</keyword>
<dbReference type="InterPro" id="IPR027477">
    <property type="entry name" value="Succ_DH/fumarate_Rdtase_cat_sf"/>
</dbReference>